<feature type="non-terminal residue" evidence="1">
    <location>
        <position position="86"/>
    </location>
</feature>
<gene>
    <name evidence="1" type="ORF">SINV_05192</name>
</gene>
<proteinExistence type="predicted"/>
<evidence type="ECO:0000313" key="1">
    <source>
        <dbReference type="EMBL" id="EFZ11218.1"/>
    </source>
</evidence>
<organism>
    <name type="scientific">Solenopsis invicta</name>
    <name type="common">Red imported fire ant</name>
    <name type="synonym">Solenopsis wagneri</name>
    <dbReference type="NCBI Taxonomy" id="13686"/>
    <lineage>
        <taxon>Eukaryota</taxon>
        <taxon>Metazoa</taxon>
        <taxon>Ecdysozoa</taxon>
        <taxon>Arthropoda</taxon>
        <taxon>Hexapoda</taxon>
        <taxon>Insecta</taxon>
        <taxon>Pterygota</taxon>
        <taxon>Neoptera</taxon>
        <taxon>Endopterygota</taxon>
        <taxon>Hymenoptera</taxon>
        <taxon>Apocrita</taxon>
        <taxon>Aculeata</taxon>
        <taxon>Formicoidea</taxon>
        <taxon>Formicidae</taxon>
        <taxon>Myrmicinae</taxon>
        <taxon>Solenopsis</taxon>
    </lineage>
</organism>
<name>E9J7I7_SOLIN</name>
<dbReference type="EMBL" id="GL768535">
    <property type="protein sequence ID" value="EFZ11218.1"/>
    <property type="molecule type" value="Genomic_DNA"/>
</dbReference>
<reference evidence="1" key="1">
    <citation type="journal article" date="2011" name="Proc. Natl. Acad. Sci. U.S.A.">
        <title>The genome of the fire ant Solenopsis invicta.</title>
        <authorList>
            <person name="Wurm Y."/>
            <person name="Wang J."/>
            <person name="Riba-Grognuz O."/>
            <person name="Corona M."/>
            <person name="Nygaard S."/>
            <person name="Hunt B.G."/>
            <person name="Ingram K.K."/>
            <person name="Falquet L."/>
            <person name="Nipitwattanaphon M."/>
            <person name="Gotzek D."/>
            <person name="Dijkstra M.B."/>
            <person name="Oettler J."/>
            <person name="Comtesse F."/>
            <person name="Shih C.J."/>
            <person name="Wu W.J."/>
            <person name="Yang C.C."/>
            <person name="Thomas J."/>
            <person name="Beaudoing E."/>
            <person name="Pradervand S."/>
            <person name="Flegel V."/>
            <person name="Cook E.D."/>
            <person name="Fabbretti R."/>
            <person name="Stockinger H."/>
            <person name="Long L."/>
            <person name="Farmerie W.G."/>
            <person name="Oakey J."/>
            <person name="Boomsma J.J."/>
            <person name="Pamilo P."/>
            <person name="Yi S.V."/>
            <person name="Heinze J."/>
            <person name="Goodisman M.A."/>
            <person name="Farinelli L."/>
            <person name="Harshman K."/>
            <person name="Hulo N."/>
            <person name="Cerutti L."/>
            <person name="Xenarios I."/>
            <person name="Shoemaker D."/>
            <person name="Keller L."/>
        </authorList>
    </citation>
    <scope>NUCLEOTIDE SEQUENCE [LARGE SCALE GENOMIC DNA]</scope>
</reference>
<dbReference type="HOGENOM" id="CLU_2500764_0_0_1"/>
<sequence length="86" mass="9698">MEVLGKSVITFVWKPTSGRIKFSERSLTNAGKKIRLAIISTRKEEKTKIFNKEGQMSKIVGGICGAFQKSCLRLWSSNVAIFYIKI</sequence>
<protein>
    <submittedName>
        <fullName evidence="1">Uncharacterized protein</fullName>
    </submittedName>
</protein>
<dbReference type="AlphaFoldDB" id="E9J7I7"/>
<accession>E9J7I7</accession>